<evidence type="ECO:0000313" key="6">
    <source>
        <dbReference type="EMBL" id="QJA70989.1"/>
    </source>
</evidence>
<protein>
    <submittedName>
        <fullName evidence="6">Putative methyltransferase</fullName>
    </submittedName>
</protein>
<proteinExistence type="predicted"/>
<dbReference type="Gene3D" id="3.40.50.150">
    <property type="entry name" value="Vaccinia Virus protein VP39"/>
    <property type="match status" value="1"/>
</dbReference>
<dbReference type="GO" id="GO:0016787">
    <property type="term" value="F:hydrolase activity"/>
    <property type="evidence" value="ECO:0007669"/>
    <property type="project" value="UniProtKB-KW"/>
</dbReference>
<dbReference type="Pfam" id="PF00271">
    <property type="entry name" value="Helicase_C"/>
    <property type="match status" value="1"/>
</dbReference>
<dbReference type="InterPro" id="IPR014001">
    <property type="entry name" value="Helicase_ATP-bd"/>
</dbReference>
<dbReference type="Pfam" id="PF01555">
    <property type="entry name" value="N6_N4_Mtase"/>
    <property type="match status" value="1"/>
</dbReference>
<dbReference type="SUPFAM" id="SSF52540">
    <property type="entry name" value="P-loop containing nucleoside triphosphate hydrolases"/>
    <property type="match status" value="2"/>
</dbReference>
<dbReference type="EMBL" id="MT141838">
    <property type="protein sequence ID" value="QJA70989.1"/>
    <property type="molecule type" value="Genomic_DNA"/>
</dbReference>
<dbReference type="InterPro" id="IPR002941">
    <property type="entry name" value="DNA_methylase_N4/N6"/>
</dbReference>
<dbReference type="GO" id="GO:0003677">
    <property type="term" value="F:DNA binding"/>
    <property type="evidence" value="ECO:0007669"/>
    <property type="project" value="InterPro"/>
</dbReference>
<dbReference type="AlphaFoldDB" id="A0A6M3JL97"/>
<dbReference type="GO" id="GO:0032259">
    <property type="term" value="P:methylation"/>
    <property type="evidence" value="ECO:0007669"/>
    <property type="project" value="UniProtKB-KW"/>
</dbReference>
<accession>A0A6M3JL97</accession>
<feature type="domain" description="Helicase ATP-binding" evidence="5">
    <location>
        <begin position="40"/>
        <end position="181"/>
    </location>
</feature>
<evidence type="ECO:0000256" key="3">
    <source>
        <dbReference type="ARBA" id="ARBA00022801"/>
    </source>
</evidence>
<dbReference type="PRINTS" id="PR00508">
    <property type="entry name" value="S21N4MTFRASE"/>
</dbReference>
<dbReference type="SMART" id="SM00487">
    <property type="entry name" value="DEXDc"/>
    <property type="match status" value="1"/>
</dbReference>
<organism evidence="6">
    <name type="scientific">viral metagenome</name>
    <dbReference type="NCBI Taxonomy" id="1070528"/>
    <lineage>
        <taxon>unclassified sequences</taxon>
        <taxon>metagenomes</taxon>
        <taxon>organismal metagenomes</taxon>
    </lineage>
</organism>
<dbReference type="PROSITE" id="PS51192">
    <property type="entry name" value="HELICASE_ATP_BIND_1"/>
    <property type="match status" value="1"/>
</dbReference>
<dbReference type="PANTHER" id="PTHR45766">
    <property type="entry name" value="DNA ANNEALING HELICASE AND ENDONUCLEASE ZRANB3 FAMILY MEMBER"/>
    <property type="match status" value="1"/>
</dbReference>
<evidence type="ECO:0000256" key="1">
    <source>
        <dbReference type="ARBA" id="ARBA00022603"/>
    </source>
</evidence>
<keyword evidence="3" id="KW-0378">Hydrolase</keyword>
<feature type="region of interest" description="Disordered" evidence="4">
    <location>
        <begin position="429"/>
        <end position="448"/>
    </location>
</feature>
<reference evidence="6" key="1">
    <citation type="submission" date="2020-03" db="EMBL/GenBank/DDBJ databases">
        <title>The deep terrestrial virosphere.</title>
        <authorList>
            <person name="Holmfeldt K."/>
            <person name="Nilsson E."/>
            <person name="Simone D."/>
            <person name="Lopez-Fernandez M."/>
            <person name="Wu X."/>
            <person name="de Brujin I."/>
            <person name="Lundin D."/>
            <person name="Andersson A."/>
            <person name="Bertilsson S."/>
            <person name="Dopson M."/>
        </authorList>
    </citation>
    <scope>NUCLEOTIDE SEQUENCE</scope>
    <source>
        <strain evidence="6">MM415A03426</strain>
    </source>
</reference>
<dbReference type="SUPFAM" id="SSF53335">
    <property type="entry name" value="S-adenosyl-L-methionine-dependent methyltransferases"/>
    <property type="match status" value="1"/>
</dbReference>
<gene>
    <name evidence="6" type="ORF">MM415A03426_0004</name>
</gene>
<evidence type="ECO:0000259" key="5">
    <source>
        <dbReference type="PROSITE" id="PS51192"/>
    </source>
</evidence>
<evidence type="ECO:0000256" key="4">
    <source>
        <dbReference type="SAM" id="MobiDB-lite"/>
    </source>
</evidence>
<dbReference type="PANTHER" id="PTHR45766:SF6">
    <property type="entry name" value="SWI_SNF-RELATED MATRIX-ASSOCIATED ACTIN-DEPENDENT REGULATOR OF CHROMATIN SUBFAMILY A-LIKE PROTEIN 1"/>
    <property type="match status" value="1"/>
</dbReference>
<dbReference type="GO" id="GO:0008170">
    <property type="term" value="F:N-methyltransferase activity"/>
    <property type="evidence" value="ECO:0007669"/>
    <property type="project" value="InterPro"/>
</dbReference>
<dbReference type="InterPro" id="IPR001091">
    <property type="entry name" value="RM_Methyltransferase"/>
</dbReference>
<dbReference type="InterPro" id="IPR001650">
    <property type="entry name" value="Helicase_C-like"/>
</dbReference>
<dbReference type="InterPro" id="IPR029063">
    <property type="entry name" value="SAM-dependent_MTases_sf"/>
</dbReference>
<keyword evidence="2 6" id="KW-0808">Transferase</keyword>
<evidence type="ECO:0000256" key="2">
    <source>
        <dbReference type="ARBA" id="ARBA00022679"/>
    </source>
</evidence>
<name>A0A6M3JL97_9ZZZZ</name>
<sequence>MVEDKHYSDFIGTKAVRRPDLGRDYERPHSLLFDWQREIVAWACRRGQAAIFADCGLGKTLMQLEWARHWRKSLIVCPLAVAGQTIREAEKLGLKVVEVAVPGSDAPLQIVNYEKVHKFVGADYDGIVLDESSILKSVDGRTRTMMLRDFVSIPHRLCCTATPAPNDISELANHAEFLGAMRRGEMLASFFVHDDAGWRLKGHAETDFWRWVSSWAMFLRRPSDLGYEDGGFVLPRLTVEDEVVGSSWRPEGQLFADIGSGIGGRLAARRGTVESRVARAAEIIRDGRGQWVVWCGLNDESSQLVAELSDIAVEVAGKTPDAEKVASEARWRAGKVRVLISKPRIFGFGMNWQHCHQVMFLGLGDSYEQYYQAIRRCWRFGQKRPVKALVVISDAETAVALNVRRKEDEVARQFDGVIESVRGFEREELRGGKAASAPTTNGQTERGDGWTLMHGDCVERIAEVETGSVGLSVFSPPFASLYTYSADDRDMGNCRNVPQFFEHFKYLIPELLRVTMPGRRCCVHCGPLGTTQTTHGVIGWYDFRGDLIRAFVAAGWVYDGEVVIDKDPQAQAIRTHAKGLLFVQKERDAAWLRPAMADYIIPFRAPGDNPHPVKSDVTNDEWIEFARPIWYGIKETETLNAAEAREDKDEKHICPLQLETIRRCVRLWSNRGDLVLSPFAGIGSEGYVAVKEGRKAVGIELKESYFRTAIRNMLRSTDQQSLFSGCARG</sequence>
<dbReference type="Gene3D" id="3.40.50.300">
    <property type="entry name" value="P-loop containing nucleotide triphosphate hydrolases"/>
    <property type="match status" value="2"/>
</dbReference>
<dbReference type="InterPro" id="IPR027417">
    <property type="entry name" value="P-loop_NTPase"/>
</dbReference>
<keyword evidence="1 6" id="KW-0489">Methyltransferase</keyword>